<keyword evidence="4" id="KW-1185">Reference proteome</keyword>
<accession>A0ABP7LDI8</accession>
<name>A0ABP7LDI8_9SPHN</name>
<evidence type="ECO:0000313" key="3">
    <source>
        <dbReference type="EMBL" id="GAA3897481.1"/>
    </source>
</evidence>
<sequence>MFGAIFLSLAGVAAAATTTIYQVLLESRVDAAAPNEVYLASFATLDDVFSQTIGSPTGFTQLAVSPSFQIADFAATTITTGDVGGSVPEPATWALMLFGFGGLGLAIRRSRHRTALGIA</sequence>
<feature type="domain" description="Ice-binding protein C-terminal" evidence="2">
    <location>
        <begin position="86"/>
        <end position="109"/>
    </location>
</feature>
<evidence type="ECO:0000256" key="1">
    <source>
        <dbReference type="SAM" id="Phobius"/>
    </source>
</evidence>
<organism evidence="3 4">
    <name type="scientific">Sphingomonas limnosediminicola</name>
    <dbReference type="NCBI Taxonomy" id="940133"/>
    <lineage>
        <taxon>Bacteria</taxon>
        <taxon>Pseudomonadati</taxon>
        <taxon>Pseudomonadota</taxon>
        <taxon>Alphaproteobacteria</taxon>
        <taxon>Sphingomonadales</taxon>
        <taxon>Sphingomonadaceae</taxon>
        <taxon>Sphingomonas</taxon>
    </lineage>
</organism>
<protein>
    <recommendedName>
        <fullName evidence="2">Ice-binding protein C-terminal domain-containing protein</fullName>
    </recommendedName>
</protein>
<dbReference type="EMBL" id="BAABBM010000001">
    <property type="protein sequence ID" value="GAA3897481.1"/>
    <property type="molecule type" value="Genomic_DNA"/>
</dbReference>
<dbReference type="NCBIfam" id="TIGR02595">
    <property type="entry name" value="PEP_CTERM"/>
    <property type="match status" value="1"/>
</dbReference>
<keyword evidence="1" id="KW-0472">Membrane</keyword>
<keyword evidence="1" id="KW-0812">Transmembrane</keyword>
<dbReference type="NCBIfam" id="NF035944">
    <property type="entry name" value="PEPxxWA-CTERM"/>
    <property type="match status" value="1"/>
</dbReference>
<dbReference type="InterPro" id="IPR013424">
    <property type="entry name" value="Ice-binding_C"/>
</dbReference>
<dbReference type="RefSeq" id="WP_344699114.1">
    <property type="nucleotide sequence ID" value="NZ_BAABBM010000001.1"/>
</dbReference>
<comment type="caution">
    <text evidence="3">The sequence shown here is derived from an EMBL/GenBank/DDBJ whole genome shotgun (WGS) entry which is preliminary data.</text>
</comment>
<feature type="transmembrane region" description="Helical" evidence="1">
    <location>
        <begin position="90"/>
        <end position="107"/>
    </location>
</feature>
<evidence type="ECO:0000313" key="4">
    <source>
        <dbReference type="Proteomes" id="UP001500827"/>
    </source>
</evidence>
<keyword evidence="1" id="KW-1133">Transmembrane helix</keyword>
<dbReference type="Proteomes" id="UP001500827">
    <property type="component" value="Unassembled WGS sequence"/>
</dbReference>
<gene>
    <name evidence="3" type="ORF">GCM10022276_15580</name>
</gene>
<dbReference type="Pfam" id="PF07589">
    <property type="entry name" value="PEP-CTERM"/>
    <property type="match status" value="1"/>
</dbReference>
<evidence type="ECO:0000259" key="2">
    <source>
        <dbReference type="Pfam" id="PF07589"/>
    </source>
</evidence>
<proteinExistence type="predicted"/>
<reference evidence="4" key="1">
    <citation type="journal article" date="2019" name="Int. J. Syst. Evol. Microbiol.">
        <title>The Global Catalogue of Microorganisms (GCM) 10K type strain sequencing project: providing services to taxonomists for standard genome sequencing and annotation.</title>
        <authorList>
            <consortium name="The Broad Institute Genomics Platform"/>
            <consortium name="The Broad Institute Genome Sequencing Center for Infectious Disease"/>
            <person name="Wu L."/>
            <person name="Ma J."/>
        </authorList>
    </citation>
    <scope>NUCLEOTIDE SEQUENCE [LARGE SCALE GENOMIC DNA]</scope>
    <source>
        <strain evidence="4">JCM 17543</strain>
    </source>
</reference>